<protein>
    <recommendedName>
        <fullName evidence="6">Lipase domain-containing protein</fullName>
    </recommendedName>
</protein>
<proteinExistence type="inferred from homology"/>
<dbReference type="Gene3D" id="3.40.50.1820">
    <property type="entry name" value="alpha/beta hydrolase"/>
    <property type="match status" value="1"/>
</dbReference>
<keyword evidence="5" id="KW-0732">Signal</keyword>
<reference evidence="7" key="1">
    <citation type="submission" date="2019-08" db="EMBL/GenBank/DDBJ databases">
        <title>The genome of the North American firefly Photinus pyralis.</title>
        <authorList>
            <consortium name="Photinus pyralis genome working group"/>
            <person name="Fallon T.R."/>
            <person name="Sander Lower S.E."/>
            <person name="Weng J.-K."/>
        </authorList>
    </citation>
    <scope>NUCLEOTIDE SEQUENCE</scope>
    <source>
        <strain evidence="7">TRF0915ILg1</strain>
        <tissue evidence="7">Whole body</tissue>
    </source>
</reference>
<organism evidence="7 8">
    <name type="scientific">Ignelater luminosus</name>
    <name type="common">Cucubano</name>
    <name type="synonym">Pyrophorus luminosus</name>
    <dbReference type="NCBI Taxonomy" id="2038154"/>
    <lineage>
        <taxon>Eukaryota</taxon>
        <taxon>Metazoa</taxon>
        <taxon>Ecdysozoa</taxon>
        <taxon>Arthropoda</taxon>
        <taxon>Hexapoda</taxon>
        <taxon>Insecta</taxon>
        <taxon>Pterygota</taxon>
        <taxon>Neoptera</taxon>
        <taxon>Endopterygota</taxon>
        <taxon>Coleoptera</taxon>
        <taxon>Polyphaga</taxon>
        <taxon>Elateriformia</taxon>
        <taxon>Elateroidea</taxon>
        <taxon>Elateridae</taxon>
        <taxon>Agrypninae</taxon>
        <taxon>Pyrophorini</taxon>
        <taxon>Ignelater</taxon>
    </lineage>
</organism>
<dbReference type="InterPro" id="IPR013818">
    <property type="entry name" value="Lipase"/>
</dbReference>
<dbReference type="PANTHER" id="PTHR11610">
    <property type="entry name" value="LIPASE"/>
    <property type="match status" value="1"/>
</dbReference>
<sequence>MKCFILLLVLLKIIMGKDLYKNTFKVENKNTLFKRIRRSDMNMVPQELVGEKTSSIAEEIEQVRIDLKQAELNHVVIKDIHGRPINISKFMKPIYSRNQPVNINEIENNLKRISFFLYTKHNNLRSQILRTGDKDSLENSNFKQIFPTKIIIHAYQNQGNSAVCLKLRDAYLENNDYNIVIVDWGEIAKSNNYLLVVVYAKRIGRIVGEFINFLENNGVEPANIHIIGYDVGAHIAGFSQQGVKRKVARITGLDPARYGFRWRVVGRLTKSDANFVDIIHTNANILGLEKALAHADFYPNGGTIQPGCGSFGYICSHFRAVELYAESVSTTFKAAECTNSATTTIMGDGTPPTARGMFCLNTNEDAPFASRRSLDNFQQPHFLTNFASCSLSNMFSWLLSVYFILRIFVSDTLF</sequence>
<evidence type="ECO:0000256" key="2">
    <source>
        <dbReference type="ARBA" id="ARBA00010701"/>
    </source>
</evidence>
<dbReference type="InterPro" id="IPR029058">
    <property type="entry name" value="AB_hydrolase_fold"/>
</dbReference>
<dbReference type="GO" id="GO:0017171">
    <property type="term" value="F:serine hydrolase activity"/>
    <property type="evidence" value="ECO:0007669"/>
    <property type="project" value="TreeGrafter"/>
</dbReference>
<evidence type="ECO:0000256" key="1">
    <source>
        <dbReference type="ARBA" id="ARBA00004613"/>
    </source>
</evidence>
<keyword evidence="3" id="KW-0964">Secreted</keyword>
<comment type="caution">
    <text evidence="7">The sequence shown here is derived from an EMBL/GenBank/DDBJ whole genome shotgun (WGS) entry which is preliminary data.</text>
</comment>
<dbReference type="InterPro" id="IPR000734">
    <property type="entry name" value="TAG_lipase"/>
</dbReference>
<dbReference type="PANTHER" id="PTHR11610:SF173">
    <property type="entry name" value="LIPASE DOMAIN-CONTAINING PROTEIN-RELATED"/>
    <property type="match status" value="1"/>
</dbReference>
<keyword evidence="8" id="KW-1185">Reference proteome</keyword>
<dbReference type="Proteomes" id="UP000801492">
    <property type="component" value="Unassembled WGS sequence"/>
</dbReference>
<evidence type="ECO:0000313" key="7">
    <source>
        <dbReference type="EMBL" id="KAF2902679.1"/>
    </source>
</evidence>
<dbReference type="PRINTS" id="PR00821">
    <property type="entry name" value="TAGLIPASE"/>
</dbReference>
<dbReference type="Pfam" id="PF00151">
    <property type="entry name" value="Lipase"/>
    <property type="match status" value="1"/>
</dbReference>
<dbReference type="EMBL" id="VTPC01001220">
    <property type="protein sequence ID" value="KAF2902679.1"/>
    <property type="molecule type" value="Genomic_DNA"/>
</dbReference>
<name>A0A8K0DBF2_IGNLU</name>
<evidence type="ECO:0000313" key="8">
    <source>
        <dbReference type="Proteomes" id="UP000801492"/>
    </source>
</evidence>
<comment type="subcellular location">
    <subcellularLocation>
        <location evidence="1">Secreted</location>
    </subcellularLocation>
</comment>
<accession>A0A8K0DBF2</accession>
<dbReference type="OrthoDB" id="199913at2759"/>
<dbReference type="SUPFAM" id="SSF53474">
    <property type="entry name" value="alpha/beta-Hydrolases"/>
    <property type="match status" value="1"/>
</dbReference>
<dbReference type="GO" id="GO:0016042">
    <property type="term" value="P:lipid catabolic process"/>
    <property type="evidence" value="ECO:0007669"/>
    <property type="project" value="TreeGrafter"/>
</dbReference>
<feature type="signal peptide" evidence="5">
    <location>
        <begin position="1"/>
        <end position="16"/>
    </location>
</feature>
<dbReference type="InterPro" id="IPR033906">
    <property type="entry name" value="Lipase_N"/>
</dbReference>
<dbReference type="GO" id="GO:0005615">
    <property type="term" value="C:extracellular space"/>
    <property type="evidence" value="ECO:0007669"/>
    <property type="project" value="TreeGrafter"/>
</dbReference>
<dbReference type="CDD" id="cd00707">
    <property type="entry name" value="Pancreat_lipase_like"/>
    <property type="match status" value="1"/>
</dbReference>
<feature type="domain" description="Lipase" evidence="6">
    <location>
        <begin position="97"/>
        <end position="338"/>
    </location>
</feature>
<feature type="chain" id="PRO_5035462146" description="Lipase domain-containing protein" evidence="5">
    <location>
        <begin position="17"/>
        <end position="414"/>
    </location>
</feature>
<evidence type="ECO:0000259" key="6">
    <source>
        <dbReference type="Pfam" id="PF00151"/>
    </source>
</evidence>
<evidence type="ECO:0000256" key="3">
    <source>
        <dbReference type="ARBA" id="ARBA00022525"/>
    </source>
</evidence>
<dbReference type="GO" id="GO:0016298">
    <property type="term" value="F:lipase activity"/>
    <property type="evidence" value="ECO:0007669"/>
    <property type="project" value="InterPro"/>
</dbReference>
<comment type="similarity">
    <text evidence="2 4">Belongs to the AB hydrolase superfamily. Lipase family.</text>
</comment>
<dbReference type="AlphaFoldDB" id="A0A8K0DBF2"/>
<evidence type="ECO:0000256" key="4">
    <source>
        <dbReference type="RuleBase" id="RU004262"/>
    </source>
</evidence>
<evidence type="ECO:0000256" key="5">
    <source>
        <dbReference type="SAM" id="SignalP"/>
    </source>
</evidence>
<gene>
    <name evidence="7" type="ORF">ILUMI_03508</name>
</gene>